<keyword evidence="1" id="KW-0472">Membrane</keyword>
<feature type="transmembrane region" description="Helical" evidence="1">
    <location>
        <begin position="16"/>
        <end position="35"/>
    </location>
</feature>
<evidence type="ECO:0008006" key="4">
    <source>
        <dbReference type="Google" id="ProtNLM"/>
    </source>
</evidence>
<feature type="transmembrane region" description="Helical" evidence="1">
    <location>
        <begin position="83"/>
        <end position="108"/>
    </location>
</feature>
<dbReference type="Proteomes" id="UP000240010">
    <property type="component" value="Unassembled WGS sequence"/>
</dbReference>
<protein>
    <recommendedName>
        <fullName evidence="4">Etoposide-induced protein 2.4 (EI24)</fullName>
    </recommendedName>
</protein>
<gene>
    <name evidence="2" type="ORF">B0F87_104394</name>
</gene>
<organism evidence="2 3">
    <name type="scientific">Methylobacter tundripaludum</name>
    <dbReference type="NCBI Taxonomy" id="173365"/>
    <lineage>
        <taxon>Bacteria</taxon>
        <taxon>Pseudomonadati</taxon>
        <taxon>Pseudomonadota</taxon>
        <taxon>Gammaproteobacteria</taxon>
        <taxon>Methylococcales</taxon>
        <taxon>Methylococcaceae</taxon>
        <taxon>Methylobacter</taxon>
    </lineage>
</organism>
<dbReference type="EMBL" id="PTIZ01000004">
    <property type="protein sequence ID" value="PPK76301.1"/>
    <property type="molecule type" value="Genomic_DNA"/>
</dbReference>
<dbReference type="RefSeq" id="WP_104428765.1">
    <property type="nucleotide sequence ID" value="NZ_PTIZ01000004.1"/>
</dbReference>
<feature type="transmembrane region" description="Helical" evidence="1">
    <location>
        <begin position="195"/>
        <end position="221"/>
    </location>
</feature>
<evidence type="ECO:0000313" key="2">
    <source>
        <dbReference type="EMBL" id="PPK76301.1"/>
    </source>
</evidence>
<reference evidence="2 3" key="1">
    <citation type="submission" date="2018-02" db="EMBL/GenBank/DDBJ databases">
        <title>Subsurface microbial communities from deep shales in Ohio and West Virginia, USA.</title>
        <authorList>
            <person name="Wrighton K."/>
        </authorList>
    </citation>
    <scope>NUCLEOTIDE SEQUENCE [LARGE SCALE GENOMIC DNA]</scope>
    <source>
        <strain evidence="2 3">OWC-DMM</strain>
    </source>
</reference>
<feature type="transmembrane region" description="Helical" evidence="1">
    <location>
        <begin position="42"/>
        <end position="63"/>
    </location>
</feature>
<proteinExistence type="predicted"/>
<name>A0A2S6HFZ9_9GAMM</name>
<keyword evidence="1" id="KW-0812">Transmembrane</keyword>
<feature type="transmembrane region" description="Helical" evidence="1">
    <location>
        <begin position="139"/>
        <end position="162"/>
    </location>
</feature>
<evidence type="ECO:0000313" key="3">
    <source>
        <dbReference type="Proteomes" id="UP000240010"/>
    </source>
</evidence>
<accession>A0A2S6HFZ9</accession>
<keyword evidence="1" id="KW-1133">Transmembrane helix</keyword>
<evidence type="ECO:0000256" key="1">
    <source>
        <dbReference type="SAM" id="Phobius"/>
    </source>
</evidence>
<sequence>MTPVTFGNWLKQSLVLISRAPLLWTGCTLFIGLLLGIERVSLALGIFLAVTGLFVGIGVAKYIDMKSSTGTSLSFYRAIAKSLPLAILAAGSLVICWFVFRVTANIYAGELYKIGRFFFYWELTAEHLNNKSTHQIAGWLYLPAIITLLFILLMLTTFANWFSYPLMLFKDYSWSQAKQQGNQASVKNQAAMYKLLAFIFAATFIGAGIIPLLTPVLYMLVSTLMYVSYKTVFESA</sequence>
<dbReference type="AlphaFoldDB" id="A0A2S6HFZ9"/>
<comment type="caution">
    <text evidence="2">The sequence shown here is derived from an EMBL/GenBank/DDBJ whole genome shotgun (WGS) entry which is preliminary data.</text>
</comment>